<feature type="compositionally biased region" description="Low complexity" evidence="1">
    <location>
        <begin position="237"/>
        <end position="253"/>
    </location>
</feature>
<reference evidence="3" key="1">
    <citation type="submission" date="2018-01" db="EMBL/GenBank/DDBJ databases">
        <authorList>
            <person name="Kerou L M."/>
        </authorList>
    </citation>
    <scope>NUCLEOTIDE SEQUENCE [LARGE SCALE GENOMIC DNA]</scope>
    <source>
        <strain evidence="3">SCU2</strain>
    </source>
</reference>
<feature type="region of interest" description="Disordered" evidence="1">
    <location>
        <begin position="8"/>
        <end position="31"/>
    </location>
</feature>
<evidence type="ECO:0000313" key="2">
    <source>
        <dbReference type="EMBL" id="SPC33984.1"/>
    </source>
</evidence>
<keyword evidence="3" id="KW-1185">Reference proteome</keyword>
<dbReference type="EMBL" id="LT981265">
    <property type="protein sequence ID" value="SPC33984.1"/>
    <property type="molecule type" value="Genomic_DNA"/>
</dbReference>
<gene>
    <name evidence="2" type="ORF">NCAV_0805</name>
</gene>
<dbReference type="RefSeq" id="WP_103287255.1">
    <property type="nucleotide sequence ID" value="NZ_LT981265.1"/>
</dbReference>
<accession>A0A2K5AQU4</accession>
<dbReference type="Gene3D" id="6.10.140.1230">
    <property type="match status" value="1"/>
</dbReference>
<feature type="compositionally biased region" description="Low complexity" evidence="1">
    <location>
        <begin position="9"/>
        <end position="25"/>
    </location>
</feature>
<evidence type="ECO:0000313" key="3">
    <source>
        <dbReference type="Proteomes" id="UP000236248"/>
    </source>
</evidence>
<dbReference type="GeneID" id="41594865"/>
<dbReference type="KEGG" id="ncv:NCAV_0805"/>
<organism evidence="2 3">
    <name type="scientific">Candidatus Nitrosocaldus cavascurensis</name>
    <dbReference type="NCBI Taxonomy" id="2058097"/>
    <lineage>
        <taxon>Archaea</taxon>
        <taxon>Nitrososphaerota</taxon>
        <taxon>Nitrososphaeria</taxon>
        <taxon>Candidatus Nitrosocaldales</taxon>
        <taxon>Candidatus Nitrosocaldaceae</taxon>
        <taxon>Candidatus Nitrosocaldus</taxon>
    </lineage>
</organism>
<dbReference type="Proteomes" id="UP000236248">
    <property type="component" value="Chromosome NCAV"/>
</dbReference>
<feature type="region of interest" description="Disordered" evidence="1">
    <location>
        <begin position="215"/>
        <end position="260"/>
    </location>
</feature>
<name>A0A2K5AQU4_9ARCH</name>
<protein>
    <submittedName>
        <fullName evidence="2">SNF7-domain-containing protein, cdv-B like</fullName>
    </submittedName>
</protein>
<proteinExistence type="predicted"/>
<sequence length="260" mass="28631">MVFKWIRQNDNNNDDGGSSIGKIKGNGNGNTTLKPRIEDARRMMQAQIVRLDAIHKKLVERDRMLFSKVTQAIQERNMQYASILSNELAQVRRVSRMVSHVRLALEQINLRLSTISDLGDVVVTLSPAMAVVKGIGNDLSRIMPEFDGKMQEMYDMFSSIMVDTAQASNSTIPINAMLSSDAQSILDEATSLVEDSIKAKLPDLPQDVLSLPEIKGEDMDMLTSTSMNRTQTRRVGSHGSSNSGSSSSKSSSSTKDMIAM</sequence>
<dbReference type="AlphaFoldDB" id="A0A2K5AQU4"/>
<evidence type="ECO:0000256" key="1">
    <source>
        <dbReference type="SAM" id="MobiDB-lite"/>
    </source>
</evidence>